<sequence>MVSVGVDLWSPSATDKPLPIDPDKSGSFNSASRSPHSCKNWNRTQSDTMTMLQSIIKSSKHPEADTIDLSEAIVLYTNSEPDPFRADAPMYYTPKTLNPPPPPRGTHSRTASREEDIIWPLCTQLALQQESCGQYENGLSACDKLVEAPTGQARERTPFLEEESRGARKGVSSPRGRGGQQSSREHGEKHHGRVMLMQTRKLSAHSVTLWKGP</sequence>
<feature type="region of interest" description="Disordered" evidence="1">
    <location>
        <begin position="1"/>
        <end position="44"/>
    </location>
</feature>
<dbReference type="OrthoDB" id="2593174at2759"/>
<evidence type="ECO:0000256" key="1">
    <source>
        <dbReference type="SAM" id="MobiDB-lite"/>
    </source>
</evidence>
<accession>A0A0D0EBK2</accession>
<name>A0A0D0EBK2_9AGAM</name>
<feature type="compositionally biased region" description="Polar residues" evidence="1">
    <location>
        <begin position="26"/>
        <end position="44"/>
    </location>
</feature>
<keyword evidence="3" id="KW-1185">Reference proteome</keyword>
<reference evidence="2 3" key="1">
    <citation type="submission" date="2014-04" db="EMBL/GenBank/DDBJ databases">
        <authorList>
            <consortium name="DOE Joint Genome Institute"/>
            <person name="Kuo A."/>
            <person name="Kohler A."/>
            <person name="Jargeat P."/>
            <person name="Nagy L.G."/>
            <person name="Floudas D."/>
            <person name="Copeland A."/>
            <person name="Barry K.W."/>
            <person name="Cichocki N."/>
            <person name="Veneault-Fourrey C."/>
            <person name="LaButti K."/>
            <person name="Lindquist E.A."/>
            <person name="Lipzen A."/>
            <person name="Lundell T."/>
            <person name="Morin E."/>
            <person name="Murat C."/>
            <person name="Sun H."/>
            <person name="Tunlid A."/>
            <person name="Henrissat B."/>
            <person name="Grigoriev I.V."/>
            <person name="Hibbett D.S."/>
            <person name="Martin F."/>
            <person name="Nordberg H.P."/>
            <person name="Cantor M.N."/>
            <person name="Hua S.X."/>
        </authorList>
    </citation>
    <scope>NUCLEOTIDE SEQUENCE [LARGE SCALE GENOMIC DNA]</scope>
    <source>
        <strain evidence="2 3">Ve08.2h10</strain>
    </source>
</reference>
<organism evidence="2 3">
    <name type="scientific">Paxillus rubicundulus Ve08.2h10</name>
    <dbReference type="NCBI Taxonomy" id="930991"/>
    <lineage>
        <taxon>Eukaryota</taxon>
        <taxon>Fungi</taxon>
        <taxon>Dikarya</taxon>
        <taxon>Basidiomycota</taxon>
        <taxon>Agaricomycotina</taxon>
        <taxon>Agaricomycetes</taxon>
        <taxon>Agaricomycetidae</taxon>
        <taxon>Boletales</taxon>
        <taxon>Paxilineae</taxon>
        <taxon>Paxillaceae</taxon>
        <taxon>Paxillus</taxon>
    </lineage>
</organism>
<dbReference type="STRING" id="930991.A0A0D0EBK2"/>
<dbReference type="InParanoid" id="A0A0D0EBK2"/>
<feature type="region of interest" description="Disordered" evidence="1">
    <location>
        <begin position="93"/>
        <end position="112"/>
    </location>
</feature>
<dbReference type="HOGENOM" id="CLU_1294789_0_0_1"/>
<proteinExistence type="predicted"/>
<reference evidence="3" key="2">
    <citation type="submission" date="2015-01" db="EMBL/GenBank/DDBJ databases">
        <title>Evolutionary Origins and Diversification of the Mycorrhizal Mutualists.</title>
        <authorList>
            <consortium name="DOE Joint Genome Institute"/>
            <consortium name="Mycorrhizal Genomics Consortium"/>
            <person name="Kohler A."/>
            <person name="Kuo A."/>
            <person name="Nagy L.G."/>
            <person name="Floudas D."/>
            <person name="Copeland A."/>
            <person name="Barry K.W."/>
            <person name="Cichocki N."/>
            <person name="Veneault-Fourrey C."/>
            <person name="LaButti K."/>
            <person name="Lindquist E.A."/>
            <person name="Lipzen A."/>
            <person name="Lundell T."/>
            <person name="Morin E."/>
            <person name="Murat C."/>
            <person name="Riley R."/>
            <person name="Ohm R."/>
            <person name="Sun H."/>
            <person name="Tunlid A."/>
            <person name="Henrissat B."/>
            <person name="Grigoriev I.V."/>
            <person name="Hibbett D.S."/>
            <person name="Martin F."/>
        </authorList>
    </citation>
    <scope>NUCLEOTIDE SEQUENCE [LARGE SCALE GENOMIC DNA]</scope>
    <source>
        <strain evidence="3">Ve08.2h10</strain>
    </source>
</reference>
<feature type="compositionally biased region" description="Basic and acidic residues" evidence="1">
    <location>
        <begin position="153"/>
        <end position="166"/>
    </location>
</feature>
<gene>
    <name evidence="2" type="ORF">PAXRUDRAFT_760230</name>
</gene>
<protein>
    <submittedName>
        <fullName evidence="2">Uncharacterized protein</fullName>
    </submittedName>
</protein>
<dbReference type="EMBL" id="KN824921">
    <property type="protein sequence ID" value="KIK97765.1"/>
    <property type="molecule type" value="Genomic_DNA"/>
</dbReference>
<evidence type="ECO:0000313" key="2">
    <source>
        <dbReference type="EMBL" id="KIK97765.1"/>
    </source>
</evidence>
<dbReference type="AlphaFoldDB" id="A0A0D0EBK2"/>
<feature type="region of interest" description="Disordered" evidence="1">
    <location>
        <begin position="149"/>
        <end position="213"/>
    </location>
</feature>
<evidence type="ECO:0000313" key="3">
    <source>
        <dbReference type="Proteomes" id="UP000054538"/>
    </source>
</evidence>
<dbReference type="Proteomes" id="UP000054538">
    <property type="component" value="Unassembled WGS sequence"/>
</dbReference>